<dbReference type="Proteomes" id="UP000000260">
    <property type="component" value="Chromosome"/>
</dbReference>
<accession>A7MM79</accession>
<organism evidence="1 2">
    <name type="scientific">Cronobacter sakazakii (strain ATCC BAA-894)</name>
    <name type="common">Enterobacter sakazakii</name>
    <dbReference type="NCBI Taxonomy" id="290339"/>
    <lineage>
        <taxon>Bacteria</taxon>
        <taxon>Pseudomonadati</taxon>
        <taxon>Pseudomonadota</taxon>
        <taxon>Gammaproteobacteria</taxon>
        <taxon>Enterobacterales</taxon>
        <taxon>Enterobacteriaceae</taxon>
        <taxon>Cronobacter</taxon>
    </lineage>
</organism>
<dbReference type="EMBL" id="CP000783">
    <property type="protein sequence ID" value="ABU75505.1"/>
    <property type="molecule type" value="Genomic_DNA"/>
</dbReference>
<protein>
    <submittedName>
        <fullName evidence="1">Uncharacterized protein</fullName>
    </submittedName>
</protein>
<dbReference type="AlphaFoldDB" id="A7MM79"/>
<sequence length="162" mass="18214">MSKNLLSNHVYSQFSEYFAVNLEVHFVFASGTQNAVRQTNFALSHVNASCSYSVSDVASTDGTEQFTFVARFGRDGNRAQRIDFLCASFSSGQNVSQFGFQFSATCFEELNVFLGSRHSFALRNQEVTSVARFNVYLVAQAAQVCYFIKQNNLHYLILSKSY</sequence>
<evidence type="ECO:0000313" key="1">
    <source>
        <dbReference type="EMBL" id="ABU75505.1"/>
    </source>
</evidence>
<evidence type="ECO:0000313" key="2">
    <source>
        <dbReference type="Proteomes" id="UP000000260"/>
    </source>
</evidence>
<gene>
    <name evidence="1" type="ordered locus">ESA_00204</name>
</gene>
<dbReference type="HOGENOM" id="CLU_1632624_0_0_6"/>
<keyword evidence="2" id="KW-1185">Reference proteome</keyword>
<reference evidence="1 2" key="1">
    <citation type="journal article" date="2010" name="PLoS ONE">
        <title>Genome sequence of Cronobacter sakazakii BAA-894 and comparative genomic hybridization analysis with other Cronobacter species.</title>
        <authorList>
            <person name="Kucerova E."/>
            <person name="Clifton S.W."/>
            <person name="Xia X.Q."/>
            <person name="Long F."/>
            <person name="Porwollik S."/>
            <person name="Fulton L."/>
            <person name="Fronick C."/>
            <person name="Minx P."/>
            <person name="Kyung K."/>
            <person name="Warren W."/>
            <person name="Fulton R."/>
            <person name="Feng D."/>
            <person name="Wollam A."/>
            <person name="Shah N."/>
            <person name="Bhonagiri V."/>
            <person name="Nash W.E."/>
            <person name="Hallsworth-Pepin K."/>
            <person name="Wilson R.K."/>
            <person name="McClelland M."/>
            <person name="Forsythe S.J."/>
        </authorList>
    </citation>
    <scope>NUCLEOTIDE SEQUENCE [LARGE SCALE GENOMIC DNA]</scope>
    <source>
        <strain evidence="1 2">ATCC BAA-894</strain>
    </source>
</reference>
<name>A7MM79_CROS8</name>
<dbReference type="KEGG" id="esa:ESA_00204"/>
<proteinExistence type="predicted"/>